<evidence type="ECO:0000313" key="2">
    <source>
        <dbReference type="EMBL" id="GIY24875.1"/>
    </source>
</evidence>
<reference evidence="2 3" key="1">
    <citation type="submission" date="2021-06" db="EMBL/GenBank/DDBJ databases">
        <title>Caerostris darwini draft genome.</title>
        <authorList>
            <person name="Kono N."/>
            <person name="Arakawa K."/>
        </authorList>
    </citation>
    <scope>NUCLEOTIDE SEQUENCE [LARGE SCALE GENOMIC DNA]</scope>
</reference>
<proteinExistence type="predicted"/>
<evidence type="ECO:0000256" key="1">
    <source>
        <dbReference type="SAM" id="MobiDB-lite"/>
    </source>
</evidence>
<gene>
    <name evidence="2" type="ORF">CDAR_613681</name>
</gene>
<keyword evidence="3" id="KW-1185">Reference proteome</keyword>
<feature type="region of interest" description="Disordered" evidence="1">
    <location>
        <begin position="1"/>
        <end position="35"/>
    </location>
</feature>
<organism evidence="2 3">
    <name type="scientific">Caerostris darwini</name>
    <dbReference type="NCBI Taxonomy" id="1538125"/>
    <lineage>
        <taxon>Eukaryota</taxon>
        <taxon>Metazoa</taxon>
        <taxon>Ecdysozoa</taxon>
        <taxon>Arthropoda</taxon>
        <taxon>Chelicerata</taxon>
        <taxon>Arachnida</taxon>
        <taxon>Araneae</taxon>
        <taxon>Araneomorphae</taxon>
        <taxon>Entelegynae</taxon>
        <taxon>Araneoidea</taxon>
        <taxon>Araneidae</taxon>
        <taxon>Caerostris</taxon>
    </lineage>
</organism>
<evidence type="ECO:0000313" key="3">
    <source>
        <dbReference type="Proteomes" id="UP001054837"/>
    </source>
</evidence>
<dbReference type="Proteomes" id="UP001054837">
    <property type="component" value="Unassembled WGS sequence"/>
</dbReference>
<name>A0AAV4RX66_9ARAC</name>
<dbReference type="EMBL" id="BPLQ01006749">
    <property type="protein sequence ID" value="GIY24875.1"/>
    <property type="molecule type" value="Genomic_DNA"/>
</dbReference>
<protein>
    <submittedName>
        <fullName evidence="2">Uncharacterized protein</fullName>
    </submittedName>
</protein>
<accession>A0AAV4RX66</accession>
<comment type="caution">
    <text evidence="2">The sequence shown here is derived from an EMBL/GenBank/DDBJ whole genome shotgun (WGS) entry which is preliminary data.</text>
</comment>
<sequence>MQRAFQGVPQNIRESHLGEVPPNFPNPQPNSIDPHNTFVARTLPQTVSFTSALTDNSSRQPLISNNKI</sequence>
<dbReference type="AlphaFoldDB" id="A0AAV4RX66"/>